<sequence length="894" mass="100517">MQDIAKELPFSDIEAKFKEFQDYRTILDEFGLSYTDDEYYWQVGEVEAPQGWILHLSAVRTQIADLFRLVIPELVSEDVPFRIVKDNEVAKLMMYANLGVGKLGKIMAVYPKEHTDIVLLAHKLVTLTKEFRGPAILTDRHLGGTVYTRYGSYKGIRNKDNPADLNRYIYSPSGELVPDEYLIPFAVPPHLTWPFEAITDPLPPPLPKLWNNAYKPLFVVRQNVKGMVVRGIYMKSFLNVKYCIIKEGKMGMWEDEWGRDIQDRLQWQYDLCNDLSNDIPFPKIFDLFKMNGDMYLAMEYVKGKSLEEIVVATYSGLSWSELPKSSKLTLIDYLVRIVAIIKKFHERGYVHRDINGHNFLIDKKNNIKLIDVELAYSIKDNRPDPAFKYGSDGFVSPQQDRHQVPTVHEDIYALGGLISFVLTGLHPNKYNKLVSAYTKEHFLALNDDEELAALVAQTQLFDINERPSIDTLLAELNRFNTKVKAQKDFPKIKVGKLDDAAIGTLINNGLEALGTEKYIEPNAKWHSPIVVNDAALGVPQMERTYIAGVYNGMAGTSYFVSLASALGYDISNLKKVYGNCIEYLTKKYLRDKKELSPGIYEGWGGLAVTILQGVNSELLPGDDENGNMIGNAFANVAGGMDLGTGLAGQGIALLLCGEALGMEAIYPILTHYTEAILDAQQPDGAWLGAAGSPYENIKHPGLAVGTGGILIYLMGYAKQFPDEKVTAAIKKGLDWMIKQAKKEKNVYTWKLSKEPTQPDRYSRDIGAPGIALTFIYAYHHFKDPLYKEVATGTLLGINEQPCLVDFTLTTGLAGLGDVYLEAAKVFGESIWQERADWIAHFFKHTQVKHMDGSKYWIPLVNPDSPAELMTGFSGIMYFLLKYQHPDKLAHLFLP</sequence>
<dbReference type="Pfam" id="PF00069">
    <property type="entry name" value="Pkinase"/>
    <property type="match status" value="1"/>
</dbReference>
<dbReference type="SUPFAM" id="SSF56112">
    <property type="entry name" value="Protein kinase-like (PK-like)"/>
    <property type="match status" value="1"/>
</dbReference>
<dbReference type="Pfam" id="PF25816">
    <property type="entry name" value="RamC_N"/>
    <property type="match status" value="1"/>
</dbReference>
<dbReference type="Proteomes" id="UP000199656">
    <property type="component" value="Unassembled WGS sequence"/>
</dbReference>
<dbReference type="Gene3D" id="1.10.510.10">
    <property type="entry name" value="Transferase(Phosphotransferase) domain 1"/>
    <property type="match status" value="1"/>
</dbReference>
<dbReference type="GO" id="GO:0005524">
    <property type="term" value="F:ATP binding"/>
    <property type="evidence" value="ECO:0007669"/>
    <property type="project" value="InterPro"/>
</dbReference>
<dbReference type="SMART" id="SM00220">
    <property type="entry name" value="S_TKc"/>
    <property type="match status" value="1"/>
</dbReference>
<protein>
    <submittedName>
        <fullName evidence="2">Protein kinase domain-containing protein</fullName>
    </submittedName>
</protein>
<dbReference type="STRING" id="408074.SAMN05660909_01187"/>
<dbReference type="EMBL" id="FNRL01000004">
    <property type="protein sequence ID" value="SEA22216.1"/>
    <property type="molecule type" value="Genomic_DNA"/>
</dbReference>
<evidence type="ECO:0000259" key="1">
    <source>
        <dbReference type="PROSITE" id="PS50011"/>
    </source>
</evidence>
<dbReference type="InterPro" id="IPR007822">
    <property type="entry name" value="LANC-like"/>
</dbReference>
<keyword evidence="2" id="KW-0808">Transferase</keyword>
<reference evidence="3" key="1">
    <citation type="submission" date="2016-10" db="EMBL/GenBank/DDBJ databases">
        <authorList>
            <person name="Varghese N."/>
            <person name="Submissions S."/>
        </authorList>
    </citation>
    <scope>NUCLEOTIDE SEQUENCE [LARGE SCALE GENOMIC DNA]</scope>
    <source>
        <strain evidence="3">DSM 23920</strain>
    </source>
</reference>
<keyword evidence="2" id="KW-0418">Kinase</keyword>
<organism evidence="2 3">
    <name type="scientific">Chitinophaga terrae</name>
    <name type="common">ex Kim and Jung 2007</name>
    <dbReference type="NCBI Taxonomy" id="408074"/>
    <lineage>
        <taxon>Bacteria</taxon>
        <taxon>Pseudomonadati</taxon>
        <taxon>Bacteroidota</taxon>
        <taxon>Chitinophagia</taxon>
        <taxon>Chitinophagales</taxon>
        <taxon>Chitinophagaceae</taxon>
        <taxon>Chitinophaga</taxon>
    </lineage>
</organism>
<dbReference type="PRINTS" id="PR01950">
    <property type="entry name" value="LANCSUPER"/>
</dbReference>
<dbReference type="Gene3D" id="1.50.10.10">
    <property type="match status" value="1"/>
</dbReference>
<dbReference type="InterPro" id="IPR011009">
    <property type="entry name" value="Kinase-like_dom_sf"/>
</dbReference>
<dbReference type="InterPro" id="IPR000719">
    <property type="entry name" value="Prot_kinase_dom"/>
</dbReference>
<feature type="domain" description="Protein kinase" evidence="1">
    <location>
        <begin position="214"/>
        <end position="480"/>
    </location>
</feature>
<dbReference type="PROSITE" id="PS50011">
    <property type="entry name" value="PROTEIN_KINASE_DOM"/>
    <property type="match status" value="1"/>
</dbReference>
<dbReference type="GO" id="GO:0004672">
    <property type="term" value="F:protein kinase activity"/>
    <property type="evidence" value="ECO:0007669"/>
    <property type="project" value="InterPro"/>
</dbReference>
<accession>A0A1H3ZEP9</accession>
<dbReference type="OrthoDB" id="9813021at2"/>
<dbReference type="AlphaFoldDB" id="A0A1H3ZEP9"/>
<dbReference type="Pfam" id="PF05147">
    <property type="entry name" value="LANC_like"/>
    <property type="match status" value="1"/>
</dbReference>
<dbReference type="SUPFAM" id="SSF158745">
    <property type="entry name" value="LanC-like"/>
    <property type="match status" value="1"/>
</dbReference>
<dbReference type="GO" id="GO:0005975">
    <property type="term" value="P:carbohydrate metabolic process"/>
    <property type="evidence" value="ECO:0007669"/>
    <property type="project" value="InterPro"/>
</dbReference>
<evidence type="ECO:0000313" key="3">
    <source>
        <dbReference type="Proteomes" id="UP000199656"/>
    </source>
</evidence>
<dbReference type="PANTHER" id="PTHR24362:SF309">
    <property type="entry name" value="PROTEIN KINASE DOMAIN-CONTAINING PROTEIN"/>
    <property type="match status" value="1"/>
</dbReference>
<dbReference type="RefSeq" id="WP_089759649.1">
    <property type="nucleotide sequence ID" value="NZ_BKAT01000005.1"/>
</dbReference>
<name>A0A1H3ZEP9_9BACT</name>
<evidence type="ECO:0000313" key="2">
    <source>
        <dbReference type="EMBL" id="SEA22216.1"/>
    </source>
</evidence>
<dbReference type="InterPro" id="IPR057929">
    <property type="entry name" value="RamC_N"/>
</dbReference>
<gene>
    <name evidence="2" type="ORF">SAMN05660909_01187</name>
</gene>
<dbReference type="SMART" id="SM01260">
    <property type="entry name" value="LANC_like"/>
    <property type="match status" value="1"/>
</dbReference>
<dbReference type="PANTHER" id="PTHR24362">
    <property type="entry name" value="SERINE/THREONINE-PROTEIN KINASE NEK"/>
    <property type="match status" value="1"/>
</dbReference>
<dbReference type="InterPro" id="IPR012341">
    <property type="entry name" value="6hp_glycosidase-like_sf"/>
</dbReference>
<dbReference type="GO" id="GO:0031179">
    <property type="term" value="P:peptide modification"/>
    <property type="evidence" value="ECO:0007669"/>
    <property type="project" value="InterPro"/>
</dbReference>
<proteinExistence type="predicted"/>
<keyword evidence="3" id="KW-1185">Reference proteome</keyword>